<dbReference type="GO" id="GO:0016020">
    <property type="term" value="C:membrane"/>
    <property type="evidence" value="ECO:0007669"/>
    <property type="project" value="UniProtKB-SubCell"/>
</dbReference>
<dbReference type="PIRSF" id="PIRSF001217">
    <property type="entry name" value="Protease_4_SppA"/>
    <property type="match status" value="1"/>
</dbReference>
<dbReference type="OrthoDB" id="9764363at2"/>
<dbReference type="SUPFAM" id="SSF52096">
    <property type="entry name" value="ClpP/crotonase"/>
    <property type="match status" value="2"/>
</dbReference>
<evidence type="ECO:0000313" key="9">
    <source>
        <dbReference type="EMBL" id="ATB51547.1"/>
    </source>
</evidence>
<dbReference type="InterPro" id="IPR004635">
    <property type="entry name" value="Pept_S49_SppA"/>
</dbReference>
<protein>
    <submittedName>
        <fullName evidence="9">Signal peptide peptidase SppA</fullName>
    </submittedName>
</protein>
<dbReference type="InterPro" id="IPR002142">
    <property type="entry name" value="Peptidase_S49"/>
</dbReference>
<evidence type="ECO:0000313" key="10">
    <source>
        <dbReference type="Proteomes" id="UP000217343"/>
    </source>
</evidence>
<dbReference type="Pfam" id="PF01343">
    <property type="entry name" value="Peptidase_S49"/>
    <property type="match status" value="2"/>
</dbReference>
<dbReference type="KEGG" id="mmas:MYMAC_007210"/>
<feature type="active site" description="Proton donor/acceptor" evidence="7">
    <location>
        <position position="186"/>
    </location>
</feature>
<evidence type="ECO:0000256" key="4">
    <source>
        <dbReference type="ARBA" id="ARBA00022801"/>
    </source>
</evidence>
<evidence type="ECO:0000256" key="2">
    <source>
        <dbReference type="ARBA" id="ARBA00008683"/>
    </source>
</evidence>
<dbReference type="EMBL" id="CP022203">
    <property type="protein sequence ID" value="ATB51547.1"/>
    <property type="molecule type" value="Genomic_DNA"/>
</dbReference>
<feature type="domain" description="Peptidase S49" evidence="8">
    <location>
        <begin position="365"/>
        <end position="516"/>
    </location>
</feature>
<sequence>MKRFLIGALAFVGALSVLFVVGLVGLMLLASASKPGVPSNLVLELDLENPLPEHGAGDSLMGAFGEEPTTVRDVVEALEKAGEDARVKALLVRIGHPGTPAAAQELRDAVKAFRAKGKKAVAYSDTFGELGNSTLAYYLASAFDEIYLQPSGDVNINGLAFELPFARAAFDKLGVTPRYFARHEYKNAVNSYTEQDYTAPHREATERFTNSLFGQIVKGIAEDRGLTEEVVRGLVDKAPLMASEALEAKLVTGLRYRDEVLGGLEAQAGEGARFLYVKKYLERAGRPYAAGGDTIALVYGVGEVMRGKSQSNPLSGGQGMGAESVAAALRKATEDARVKAIVFRVDSPGGSYVASDTVRREVQRAREAGKPVIVTMGSYAASGGYFAAMEADRIVAQPGTLTGSIGVYAGKFVTAAFWEKLGVNFDSVSAGKNAEMFGSDADYTPEQAARMEATLDRIYADFTTRVAATRKLPLEQVQALAKGRVWTGEDALANGLVDALGGYSKALALAKEAAKLPADARVNVEVYPRKKPASAVLSELLGQRGDNSEDDAASISVLAPWDGLVAGVRQVYAVGARMGLFEGTRGELYAPLPEASW</sequence>
<dbReference type="AlphaFoldDB" id="A0A286SGP7"/>
<keyword evidence="6" id="KW-0472">Membrane</keyword>
<proteinExistence type="inferred from homology"/>
<evidence type="ECO:0000256" key="6">
    <source>
        <dbReference type="ARBA" id="ARBA00023136"/>
    </source>
</evidence>
<feature type="active site" description="Nucleophile" evidence="7">
    <location>
        <position position="382"/>
    </location>
</feature>
<dbReference type="InterPro" id="IPR004634">
    <property type="entry name" value="Pept_S49_pIV"/>
</dbReference>
<comment type="similarity">
    <text evidence="2">Belongs to the peptidase S49 family.</text>
</comment>
<evidence type="ECO:0000256" key="3">
    <source>
        <dbReference type="ARBA" id="ARBA00022670"/>
    </source>
</evidence>
<dbReference type="InterPro" id="IPR047217">
    <property type="entry name" value="S49_SppA_67K_type_N"/>
</dbReference>
<comment type="subcellular location">
    <subcellularLocation>
        <location evidence="1">Membrane</location>
    </subcellularLocation>
</comment>
<dbReference type="CDD" id="cd07018">
    <property type="entry name" value="S49_SppA_67K_type"/>
    <property type="match status" value="1"/>
</dbReference>
<keyword evidence="4" id="KW-0378">Hydrolase</keyword>
<dbReference type="Gene3D" id="3.90.226.10">
    <property type="entry name" value="2-enoyl-CoA Hydratase, Chain A, domain 1"/>
    <property type="match status" value="3"/>
</dbReference>
<dbReference type="InterPro" id="IPR029045">
    <property type="entry name" value="ClpP/crotonase-like_dom_sf"/>
</dbReference>
<reference evidence="9 10" key="1">
    <citation type="submission" date="2017-06" db="EMBL/GenBank/DDBJ databases">
        <title>Sequencing and comparative analysis of myxobacterial genomes.</title>
        <authorList>
            <person name="Rupp O."/>
            <person name="Goesmann A."/>
            <person name="Sogaard-Andersen L."/>
        </authorList>
    </citation>
    <scope>NUCLEOTIDE SEQUENCE [LARGE SCALE GENOMIC DNA]</scope>
    <source>
        <strain evidence="9 10">DSM 14697</strain>
    </source>
</reference>
<dbReference type="RefSeq" id="WP_095961414.1">
    <property type="nucleotide sequence ID" value="NZ_CP022203.1"/>
</dbReference>
<dbReference type="GO" id="GO:0008236">
    <property type="term" value="F:serine-type peptidase activity"/>
    <property type="evidence" value="ECO:0007669"/>
    <property type="project" value="UniProtKB-KW"/>
</dbReference>
<dbReference type="InterPro" id="IPR047272">
    <property type="entry name" value="S49_SppA_C"/>
</dbReference>
<gene>
    <name evidence="9" type="ORF">MYMAC_007210</name>
</gene>
<accession>A0A286SGP7</accession>
<dbReference type="NCBIfam" id="TIGR00706">
    <property type="entry name" value="SppA_dom"/>
    <property type="match status" value="1"/>
</dbReference>
<dbReference type="Proteomes" id="UP000217343">
    <property type="component" value="Chromosome"/>
</dbReference>
<dbReference type="PANTHER" id="PTHR33209">
    <property type="entry name" value="PROTEASE 4"/>
    <property type="match status" value="1"/>
</dbReference>
<evidence type="ECO:0000256" key="1">
    <source>
        <dbReference type="ARBA" id="ARBA00004370"/>
    </source>
</evidence>
<name>A0A286SGP7_9BACT</name>
<keyword evidence="3" id="KW-0645">Protease</keyword>
<evidence type="ECO:0000256" key="7">
    <source>
        <dbReference type="PIRSR" id="PIRSR001217-1"/>
    </source>
</evidence>
<evidence type="ECO:0000256" key="5">
    <source>
        <dbReference type="ARBA" id="ARBA00022825"/>
    </source>
</evidence>
<keyword evidence="10" id="KW-1185">Reference proteome</keyword>
<dbReference type="GO" id="GO:0006465">
    <property type="term" value="P:signal peptide processing"/>
    <property type="evidence" value="ECO:0007669"/>
    <property type="project" value="InterPro"/>
</dbReference>
<organism evidence="9 10">
    <name type="scientific">Corallococcus macrosporus DSM 14697</name>
    <dbReference type="NCBI Taxonomy" id="1189310"/>
    <lineage>
        <taxon>Bacteria</taxon>
        <taxon>Pseudomonadati</taxon>
        <taxon>Myxococcota</taxon>
        <taxon>Myxococcia</taxon>
        <taxon>Myxococcales</taxon>
        <taxon>Cystobacterineae</taxon>
        <taxon>Myxococcaceae</taxon>
        <taxon>Corallococcus</taxon>
    </lineage>
</organism>
<evidence type="ECO:0000259" key="8">
    <source>
        <dbReference type="Pfam" id="PF01343"/>
    </source>
</evidence>
<dbReference type="PANTHER" id="PTHR33209:SF1">
    <property type="entry name" value="PEPTIDASE S49 DOMAIN-CONTAINING PROTEIN"/>
    <property type="match status" value="1"/>
</dbReference>
<dbReference type="CDD" id="cd07023">
    <property type="entry name" value="S49_Sppa_N_C"/>
    <property type="match status" value="1"/>
</dbReference>
<feature type="domain" description="Peptidase S49" evidence="8">
    <location>
        <begin position="113"/>
        <end position="268"/>
    </location>
</feature>
<dbReference type="NCBIfam" id="TIGR00705">
    <property type="entry name" value="SppA_67K"/>
    <property type="match status" value="1"/>
</dbReference>
<keyword evidence="5" id="KW-0720">Serine protease</keyword>